<dbReference type="OrthoDB" id="9805416at2"/>
<evidence type="ECO:0000259" key="6">
    <source>
        <dbReference type="Pfam" id="PF02826"/>
    </source>
</evidence>
<evidence type="ECO:0000256" key="3">
    <source>
        <dbReference type="ARBA" id="ARBA00023027"/>
    </source>
</evidence>
<dbReference type="Gene3D" id="3.40.50.720">
    <property type="entry name" value="NAD(P)-binding Rossmann-like Domain"/>
    <property type="match status" value="2"/>
</dbReference>
<evidence type="ECO:0000256" key="4">
    <source>
        <dbReference type="RuleBase" id="RU003719"/>
    </source>
</evidence>
<feature type="domain" description="D-isomer specific 2-hydroxyacid dehydrogenase NAD-binding" evidence="6">
    <location>
        <begin position="104"/>
        <end position="278"/>
    </location>
</feature>
<dbReference type="InterPro" id="IPR006139">
    <property type="entry name" value="D-isomer_2_OHA_DH_cat_dom"/>
</dbReference>
<gene>
    <name evidence="7" type="ORF">SAMN05421736_1011022</name>
</gene>
<dbReference type="CDD" id="cd05300">
    <property type="entry name" value="2-Hacid_dh_1"/>
    <property type="match status" value="1"/>
</dbReference>
<keyword evidence="2 4" id="KW-0560">Oxidoreductase</keyword>
<comment type="similarity">
    <text evidence="1 4">Belongs to the D-isomer specific 2-hydroxyacid dehydrogenase family.</text>
</comment>
<dbReference type="FunFam" id="3.40.50.720:FF:000363">
    <property type="entry name" value="D-isomer specific 2-hydroxyacid dehydrogenase"/>
    <property type="match status" value="1"/>
</dbReference>
<dbReference type="PANTHER" id="PTHR43333">
    <property type="entry name" value="2-HACID_DH_C DOMAIN-CONTAINING PROTEIN"/>
    <property type="match status" value="1"/>
</dbReference>
<reference evidence="8" key="1">
    <citation type="submission" date="2016-10" db="EMBL/GenBank/DDBJ databases">
        <authorList>
            <person name="Varghese N."/>
            <person name="Submissions S."/>
        </authorList>
    </citation>
    <scope>NUCLEOTIDE SEQUENCE [LARGE SCALE GENOMIC DNA]</scope>
    <source>
        <strain evidence="8">SP</strain>
    </source>
</reference>
<keyword evidence="3" id="KW-0520">NAD</keyword>
<sequence>MNILSSADIRKDLREVLISKYGNLTFQFYSDISEADKNLPEADVLITYGEDLTARHIEKAVKLKWIMVISAGLDEMPFEAIGKRNILVTNARGIHRTPMAEYTMAMMLQAARQTKRLIENEQQGTWERTLAMTELCGTTICVLGTGAIGQEIARLAKAFGMKTSGINRTGRKVEYFDRVEPCDNLDVLLTEADFVVSVLPKTKATDRMLAKKQFHLMKQNAVLINIGRGNVIDDEELIGALTEGSIAHAVLDVFNEEPLPKEHPYWRMKNVTVTPHLSGRSPEYQPRALEIFERNLKVFLQGKENYINRIDPDKGY</sequence>
<feature type="domain" description="D-isomer specific 2-hydroxyacid dehydrogenase catalytic" evidence="5">
    <location>
        <begin position="21"/>
        <end position="304"/>
    </location>
</feature>
<dbReference type="GO" id="GO:0051287">
    <property type="term" value="F:NAD binding"/>
    <property type="evidence" value="ECO:0007669"/>
    <property type="project" value="InterPro"/>
</dbReference>
<organism evidence="7 8">
    <name type="scientific">Evansella caseinilytica</name>
    <dbReference type="NCBI Taxonomy" id="1503961"/>
    <lineage>
        <taxon>Bacteria</taxon>
        <taxon>Bacillati</taxon>
        <taxon>Bacillota</taxon>
        <taxon>Bacilli</taxon>
        <taxon>Bacillales</taxon>
        <taxon>Bacillaceae</taxon>
        <taxon>Evansella</taxon>
    </lineage>
</organism>
<dbReference type="EMBL" id="FNPI01000001">
    <property type="protein sequence ID" value="SDY34886.1"/>
    <property type="molecule type" value="Genomic_DNA"/>
</dbReference>
<dbReference type="STRING" id="1503961.SAMN05421736_1011022"/>
<keyword evidence="8" id="KW-1185">Reference proteome</keyword>
<evidence type="ECO:0000313" key="7">
    <source>
        <dbReference type="EMBL" id="SDY34886.1"/>
    </source>
</evidence>
<evidence type="ECO:0000259" key="5">
    <source>
        <dbReference type="Pfam" id="PF00389"/>
    </source>
</evidence>
<evidence type="ECO:0000256" key="2">
    <source>
        <dbReference type="ARBA" id="ARBA00023002"/>
    </source>
</evidence>
<dbReference type="PROSITE" id="PS00671">
    <property type="entry name" value="D_2_HYDROXYACID_DH_3"/>
    <property type="match status" value="1"/>
</dbReference>
<evidence type="ECO:0000256" key="1">
    <source>
        <dbReference type="ARBA" id="ARBA00005854"/>
    </source>
</evidence>
<dbReference type="GO" id="GO:0016616">
    <property type="term" value="F:oxidoreductase activity, acting on the CH-OH group of donors, NAD or NADP as acceptor"/>
    <property type="evidence" value="ECO:0007669"/>
    <property type="project" value="InterPro"/>
</dbReference>
<protein>
    <submittedName>
        <fullName evidence="7">Phosphoglycerate dehydrogenase</fullName>
    </submittedName>
</protein>
<dbReference type="InterPro" id="IPR036291">
    <property type="entry name" value="NAD(P)-bd_dom_sf"/>
</dbReference>
<evidence type="ECO:0000313" key="8">
    <source>
        <dbReference type="Proteomes" id="UP000198935"/>
    </source>
</evidence>
<proteinExistence type="inferred from homology"/>
<dbReference type="InterPro" id="IPR029753">
    <property type="entry name" value="D-isomer_DH_CS"/>
</dbReference>
<dbReference type="AlphaFoldDB" id="A0A1H3J4M8"/>
<dbReference type="SUPFAM" id="SSF51735">
    <property type="entry name" value="NAD(P)-binding Rossmann-fold domains"/>
    <property type="match status" value="1"/>
</dbReference>
<name>A0A1H3J4M8_9BACI</name>
<dbReference type="PANTHER" id="PTHR43333:SF1">
    <property type="entry name" value="D-ISOMER SPECIFIC 2-HYDROXYACID DEHYDROGENASE NAD-BINDING DOMAIN-CONTAINING PROTEIN"/>
    <property type="match status" value="1"/>
</dbReference>
<accession>A0A1H3J4M8</accession>
<dbReference type="Pfam" id="PF02826">
    <property type="entry name" value="2-Hacid_dh_C"/>
    <property type="match status" value="1"/>
</dbReference>
<dbReference type="InterPro" id="IPR006140">
    <property type="entry name" value="D-isomer_DH_NAD-bd"/>
</dbReference>
<dbReference type="Proteomes" id="UP000198935">
    <property type="component" value="Unassembled WGS sequence"/>
</dbReference>
<dbReference type="Pfam" id="PF00389">
    <property type="entry name" value="2-Hacid_dh"/>
    <property type="match status" value="1"/>
</dbReference>
<dbReference type="SUPFAM" id="SSF52283">
    <property type="entry name" value="Formate/glycerate dehydrogenase catalytic domain-like"/>
    <property type="match status" value="1"/>
</dbReference>